<dbReference type="Pfam" id="PF20008">
    <property type="entry name" value="DUF6429"/>
    <property type="match status" value="1"/>
</dbReference>
<dbReference type="Proteomes" id="UP001623660">
    <property type="component" value="Unassembled WGS sequence"/>
</dbReference>
<name>A0ABW8SPL0_9CLOT</name>
<evidence type="ECO:0000313" key="2">
    <source>
        <dbReference type="EMBL" id="MFL0197726.1"/>
    </source>
</evidence>
<sequence>MGCVNGGYKSKSVYFTDEGIKKAEELLYSYFKNFKSADN</sequence>
<comment type="caution">
    <text evidence="2">The sequence shown here is derived from an EMBL/GenBank/DDBJ whole genome shotgun (WGS) entry which is preliminary data.</text>
</comment>
<evidence type="ECO:0000259" key="1">
    <source>
        <dbReference type="Pfam" id="PF20008"/>
    </source>
</evidence>
<proteinExistence type="predicted"/>
<dbReference type="EMBL" id="JBJHZX010000036">
    <property type="protein sequence ID" value="MFL0197726.1"/>
    <property type="molecule type" value="Genomic_DNA"/>
</dbReference>
<feature type="domain" description="DUF6429" evidence="1">
    <location>
        <begin position="5"/>
        <end position="32"/>
    </location>
</feature>
<organism evidence="2 3">
    <name type="scientific">Candidatus Clostridium eludens</name>
    <dbReference type="NCBI Taxonomy" id="3381663"/>
    <lineage>
        <taxon>Bacteria</taxon>
        <taxon>Bacillati</taxon>
        <taxon>Bacillota</taxon>
        <taxon>Clostridia</taxon>
        <taxon>Eubacteriales</taxon>
        <taxon>Clostridiaceae</taxon>
        <taxon>Clostridium</taxon>
    </lineage>
</organism>
<dbReference type="RefSeq" id="WP_406793852.1">
    <property type="nucleotide sequence ID" value="NZ_JBJHZX010000036.1"/>
</dbReference>
<dbReference type="InterPro" id="IPR045489">
    <property type="entry name" value="DUF6429"/>
</dbReference>
<evidence type="ECO:0000313" key="3">
    <source>
        <dbReference type="Proteomes" id="UP001623660"/>
    </source>
</evidence>
<gene>
    <name evidence="2" type="ORF">ACJDU8_19455</name>
</gene>
<accession>A0ABW8SPL0</accession>
<reference evidence="2 3" key="1">
    <citation type="submission" date="2024-11" db="EMBL/GenBank/DDBJ databases">
        <authorList>
            <person name="Heng Y.C."/>
            <person name="Lim A.C.H."/>
            <person name="Lee J.K.Y."/>
            <person name="Kittelmann S."/>
        </authorList>
    </citation>
    <scope>NUCLEOTIDE SEQUENCE [LARGE SCALE GENOMIC DNA]</scope>
    <source>
        <strain evidence="2 3">WILCCON 0269</strain>
    </source>
</reference>
<protein>
    <submittedName>
        <fullName evidence="2">DUF6429 family protein</fullName>
    </submittedName>
</protein>
<keyword evidence="3" id="KW-1185">Reference proteome</keyword>